<dbReference type="Proteomes" id="UP001595377">
    <property type="component" value="Unassembled WGS sequence"/>
</dbReference>
<organism evidence="5 6">
    <name type="scientific">Shinella pollutisoli</name>
    <dbReference type="NCBI Taxonomy" id="2250594"/>
    <lineage>
        <taxon>Bacteria</taxon>
        <taxon>Pseudomonadati</taxon>
        <taxon>Pseudomonadota</taxon>
        <taxon>Alphaproteobacteria</taxon>
        <taxon>Hyphomicrobiales</taxon>
        <taxon>Rhizobiaceae</taxon>
        <taxon>Shinella</taxon>
    </lineage>
</organism>
<evidence type="ECO:0000313" key="5">
    <source>
        <dbReference type="EMBL" id="MFC3073406.1"/>
    </source>
</evidence>
<sequence>MPTPRSVAQLSVLLQSGALDPVVLAEETLDAIEAHPDAAIFTCLTKERAKREAEAARRRLREGRSLGALDGVPIAWKDLFDIEGLPTTAGSRVLRGAEPAGRDAAVVRALAGAGMVSVGRVNMSEFAFSGLGINPHYGTPRNPASPDGEHRLPGGSSSGSGVAVAAGLVPVSIGTDTGGSVRIPAAFNGIVGYKASRGRYPMEGVFPLARSLDSLGPLCRTVKDAVLVDAAMRGLPAAEALPRPAPADLSLVIPETVFFDGAEPEVVAAFETAVERLARAGARIRRQAFPEFSAIFELMAKHGALVTAEAFVLHRERIQGPAAAEMDSRVVKRTLLGEKITLADYLETLAARERLTAAFEARLGPDSLLIAPTLPHVAPALQPLLDDEELFFQANAKTLRNTLVGNFLDWCGVSLPCGTGAGAMPVGLLISAPRNADDRLLAAAAAMESPLGDLSRSAE</sequence>
<accession>A0ABV7DEN0</accession>
<dbReference type="NCBIfam" id="NF005460">
    <property type="entry name" value="PRK07056.1"/>
    <property type="match status" value="1"/>
</dbReference>
<evidence type="ECO:0000313" key="6">
    <source>
        <dbReference type="Proteomes" id="UP001595377"/>
    </source>
</evidence>
<dbReference type="NCBIfam" id="NF004766">
    <property type="entry name" value="PRK06102.1"/>
    <property type="match status" value="1"/>
</dbReference>
<keyword evidence="5" id="KW-0378">Hydrolase</keyword>
<dbReference type="InterPro" id="IPR036928">
    <property type="entry name" value="AS_sf"/>
</dbReference>
<reference evidence="6" key="1">
    <citation type="journal article" date="2019" name="Int. J. Syst. Evol. Microbiol.">
        <title>The Global Catalogue of Microorganisms (GCM) 10K type strain sequencing project: providing services to taxonomists for standard genome sequencing and annotation.</title>
        <authorList>
            <consortium name="The Broad Institute Genomics Platform"/>
            <consortium name="The Broad Institute Genome Sequencing Center for Infectious Disease"/>
            <person name="Wu L."/>
            <person name="Ma J."/>
        </authorList>
    </citation>
    <scope>NUCLEOTIDE SEQUENCE [LARGE SCALE GENOMIC DNA]</scope>
    <source>
        <strain evidence="6">KCTC 52677</strain>
    </source>
</reference>
<dbReference type="Pfam" id="PF01425">
    <property type="entry name" value="Amidase"/>
    <property type="match status" value="1"/>
</dbReference>
<dbReference type="PROSITE" id="PS00571">
    <property type="entry name" value="AMIDASES"/>
    <property type="match status" value="1"/>
</dbReference>
<name>A0ABV7DEN0_9HYPH</name>
<protein>
    <recommendedName>
        <fullName evidence="2">Indoleacetamide hydrolase</fullName>
    </recommendedName>
</protein>
<dbReference type="InterPro" id="IPR023631">
    <property type="entry name" value="Amidase_dom"/>
</dbReference>
<gene>
    <name evidence="5" type="ORF">ACFOHH_09850</name>
</gene>
<comment type="caution">
    <text evidence="5">The sequence shown here is derived from an EMBL/GenBank/DDBJ whole genome shotgun (WGS) entry which is preliminary data.</text>
</comment>
<dbReference type="GO" id="GO:0004040">
    <property type="term" value="F:amidase activity"/>
    <property type="evidence" value="ECO:0007669"/>
    <property type="project" value="UniProtKB-EC"/>
</dbReference>
<dbReference type="InterPro" id="IPR000120">
    <property type="entry name" value="Amidase"/>
</dbReference>
<proteinExistence type="predicted"/>
<dbReference type="SUPFAM" id="SSF75304">
    <property type="entry name" value="Amidase signature (AS) enzymes"/>
    <property type="match status" value="1"/>
</dbReference>
<evidence type="ECO:0000256" key="3">
    <source>
        <dbReference type="SAM" id="MobiDB-lite"/>
    </source>
</evidence>
<evidence type="ECO:0000259" key="4">
    <source>
        <dbReference type="Pfam" id="PF01425"/>
    </source>
</evidence>
<comment type="function">
    <text evidence="1">Hydrolyzes indole-3-acetamide (IAM) into indole-3-acetic acid (IAA).</text>
</comment>
<evidence type="ECO:0000256" key="1">
    <source>
        <dbReference type="ARBA" id="ARBA00003871"/>
    </source>
</evidence>
<dbReference type="PANTHER" id="PTHR11895:SF176">
    <property type="entry name" value="AMIDASE AMID-RELATED"/>
    <property type="match status" value="1"/>
</dbReference>
<dbReference type="PANTHER" id="PTHR11895">
    <property type="entry name" value="TRANSAMIDASE"/>
    <property type="match status" value="1"/>
</dbReference>
<keyword evidence="6" id="KW-1185">Reference proteome</keyword>
<evidence type="ECO:0000256" key="2">
    <source>
        <dbReference type="ARBA" id="ARBA00021874"/>
    </source>
</evidence>
<feature type="region of interest" description="Disordered" evidence="3">
    <location>
        <begin position="138"/>
        <end position="158"/>
    </location>
</feature>
<feature type="domain" description="Amidase" evidence="4">
    <location>
        <begin position="26"/>
        <end position="441"/>
    </location>
</feature>
<dbReference type="EMBL" id="JBHRSP010000015">
    <property type="protein sequence ID" value="MFC3073406.1"/>
    <property type="molecule type" value="Genomic_DNA"/>
</dbReference>
<dbReference type="Gene3D" id="3.90.1300.10">
    <property type="entry name" value="Amidase signature (AS) domain"/>
    <property type="match status" value="1"/>
</dbReference>
<dbReference type="InterPro" id="IPR020556">
    <property type="entry name" value="Amidase_CS"/>
</dbReference>
<dbReference type="RefSeq" id="WP_257317390.1">
    <property type="nucleotide sequence ID" value="NZ_JANFDG010000028.1"/>
</dbReference>